<evidence type="ECO:0000313" key="3">
    <source>
        <dbReference type="RefSeq" id="XP_022327745.1"/>
    </source>
</evidence>
<accession>A0A8B8DJ65</accession>
<keyword evidence="2" id="KW-1185">Reference proteome</keyword>
<gene>
    <name evidence="3" type="primary">LOC111127049</name>
</gene>
<sequence>MNNEKGIQTDISMADIQSWYKFLASPLATSFFDMSVPLPIFPHVNGNMCEQEPCNGYNGHKGSVLRRRFLIPPSATSSCMYLLLFGLDLRKYNSAINMNQFMLTRRLFFILASDNQNDEEMQNKINDRNRAREERHKQHIARNEASNKQKTEDVQKTNGRERTTEERLEHFNSRMEKHCNKLSGHGGAFLPRRFMIPAETISSSSDTQKEEELQNKNNSRERTIREERLEEYNARIEMWKRDKD</sequence>
<evidence type="ECO:0000313" key="2">
    <source>
        <dbReference type="Proteomes" id="UP000694844"/>
    </source>
</evidence>
<dbReference type="AlphaFoldDB" id="A0A8B8DJ65"/>
<evidence type="ECO:0000256" key="1">
    <source>
        <dbReference type="SAM" id="MobiDB-lite"/>
    </source>
</evidence>
<organism evidence="2 3">
    <name type="scientific">Crassostrea virginica</name>
    <name type="common">Eastern oyster</name>
    <dbReference type="NCBI Taxonomy" id="6565"/>
    <lineage>
        <taxon>Eukaryota</taxon>
        <taxon>Metazoa</taxon>
        <taxon>Spiralia</taxon>
        <taxon>Lophotrochozoa</taxon>
        <taxon>Mollusca</taxon>
        <taxon>Bivalvia</taxon>
        <taxon>Autobranchia</taxon>
        <taxon>Pteriomorphia</taxon>
        <taxon>Ostreida</taxon>
        <taxon>Ostreoidea</taxon>
        <taxon>Ostreidae</taxon>
        <taxon>Crassostrea</taxon>
    </lineage>
</organism>
<feature type="compositionally biased region" description="Basic and acidic residues" evidence="1">
    <location>
        <begin position="207"/>
        <end position="222"/>
    </location>
</feature>
<protein>
    <submittedName>
        <fullName evidence="3">Uncharacterized protein LOC111127049 isoform X1</fullName>
    </submittedName>
</protein>
<name>A0A8B8DJ65_CRAVI</name>
<dbReference type="GeneID" id="111127049"/>
<dbReference type="Proteomes" id="UP000694844">
    <property type="component" value="Chromosome 3"/>
</dbReference>
<feature type="region of interest" description="Disordered" evidence="1">
    <location>
        <begin position="199"/>
        <end position="222"/>
    </location>
</feature>
<dbReference type="KEGG" id="cvn:111127049"/>
<reference evidence="3" key="1">
    <citation type="submission" date="2025-08" db="UniProtKB">
        <authorList>
            <consortium name="RefSeq"/>
        </authorList>
    </citation>
    <scope>IDENTIFICATION</scope>
    <source>
        <tissue evidence="3">Whole sample</tissue>
    </source>
</reference>
<dbReference type="RefSeq" id="XP_022327745.1">
    <property type="nucleotide sequence ID" value="XM_022472037.1"/>
</dbReference>
<proteinExistence type="predicted"/>
<feature type="region of interest" description="Disordered" evidence="1">
    <location>
        <begin position="120"/>
        <end position="164"/>
    </location>
</feature>
<feature type="compositionally biased region" description="Basic and acidic residues" evidence="1">
    <location>
        <begin position="121"/>
        <end position="164"/>
    </location>
</feature>